<dbReference type="SUPFAM" id="SSF51695">
    <property type="entry name" value="PLC-like phosphodiesterases"/>
    <property type="match status" value="1"/>
</dbReference>
<dbReference type="SUPFAM" id="SSF53649">
    <property type="entry name" value="Alkaline phosphatase-like"/>
    <property type="match status" value="1"/>
</dbReference>
<protein>
    <submittedName>
        <fullName evidence="11">Alkaline phosphatase</fullName>
        <ecNumber evidence="11">3.1.3.1</ecNumber>
    </submittedName>
</protein>
<dbReference type="Proteomes" id="UP001595793">
    <property type="component" value="Unassembled WGS sequence"/>
</dbReference>
<keyword evidence="8" id="KW-0460">Magnesium</keyword>
<evidence type="ECO:0000313" key="12">
    <source>
        <dbReference type="EMBL" id="MFC4028797.1"/>
    </source>
</evidence>
<dbReference type="Pfam" id="PF00245">
    <property type="entry name" value="Alk_phosphatase"/>
    <property type="match status" value="3"/>
</dbReference>
<keyword evidence="13" id="KW-1185">Reference proteome</keyword>
<evidence type="ECO:0000256" key="8">
    <source>
        <dbReference type="ARBA" id="ARBA00022842"/>
    </source>
</evidence>
<comment type="caution">
    <text evidence="11">The sequence shown here is derived from an EMBL/GenBank/DDBJ whole genome shotgun (WGS) entry which is preliminary data.</text>
</comment>
<dbReference type="PANTHER" id="PTHR11596:SF5">
    <property type="entry name" value="ALKALINE PHOSPHATASE"/>
    <property type="match status" value="1"/>
</dbReference>
<dbReference type="PRINTS" id="PR00113">
    <property type="entry name" value="ALKPHPHTASE"/>
</dbReference>
<dbReference type="PROSITE" id="PS00123">
    <property type="entry name" value="ALKALINE_PHOSPHATASE"/>
    <property type="match status" value="1"/>
</dbReference>
<dbReference type="EC" id="3.1.3.1" evidence="11"/>
<dbReference type="InterPro" id="IPR001952">
    <property type="entry name" value="Alkaline_phosphatase"/>
</dbReference>
<dbReference type="InterPro" id="IPR039559">
    <property type="entry name" value="AIM6_PI-PLC-like_dom"/>
</dbReference>
<keyword evidence="6 11" id="KW-0378">Hydrolase</keyword>
<dbReference type="Gene3D" id="3.20.20.190">
    <property type="entry name" value="Phosphatidylinositol (PI) phosphodiesterase"/>
    <property type="match status" value="1"/>
</dbReference>
<dbReference type="InterPro" id="IPR018299">
    <property type="entry name" value="Alkaline_phosphatase_AS"/>
</dbReference>
<evidence type="ECO:0000313" key="11">
    <source>
        <dbReference type="EMBL" id="MFC4028054.1"/>
    </source>
</evidence>
<keyword evidence="10" id="KW-0732">Signal</keyword>
<evidence type="ECO:0000256" key="3">
    <source>
        <dbReference type="ARBA" id="ARBA00005984"/>
    </source>
</evidence>
<sequence>MKIKHFKKLIFVLICSFLSGISTAQSSYQFHSHNDYAQEFPFWKAYIHGASSIEADVFLKDEELFVTHTEEEIEPNLTLENLYLKPLSELAKSGKLRKTQLLIDLKSSAQPTLKVLMKLLKNYPELTKIDNLSFVISGNRPGNSEYKNYPDFIQFDHQDVSNLDEADLSKIALISKSFKEYSVWNGLGRITAPELQKVEEVIKKAHDAGKPFRFWGAPDTKTAWSRFAAMGVDFINTDKPAEASAYLESLDNRNVELKDPISVYHPKFNFDKNSTPKNIILMIGDGNGLSQISSAMIANRGELTLTQLQNLGFVKTSSFDDLVTDSAAGGTAMATGEKTNNRAIGTDAEGKDLVAITEILNEKGYLNGILTTDYITGATPSSFYAHVVERDDSNAILEDLKTSNIDFFVAAGSSDFNKIQDEFVQKELSEFNDFEDRTSVFLSEESLGGVEDRGNQFPTYVQKVLQNLENQEKPYFLMIEGAKIDKNGHTNNASGIVQEILDFDKTIAEVLKVADKNENTLVVITADHETSGFGIMQGNLEDGKLEGGFLTNDHTAVMVPLFSYGPKAELFNGVYENTEIFHRILEALNMEK</sequence>
<dbReference type="CDD" id="cd16012">
    <property type="entry name" value="ALP"/>
    <property type="match status" value="1"/>
</dbReference>
<comment type="similarity">
    <text evidence="3 9">Belongs to the alkaline phosphatase family.</text>
</comment>
<dbReference type="PANTHER" id="PTHR11596">
    <property type="entry name" value="ALKALINE PHOSPHATASE"/>
    <property type="match status" value="1"/>
</dbReference>
<evidence type="ECO:0000256" key="1">
    <source>
        <dbReference type="ARBA" id="ARBA00001946"/>
    </source>
</evidence>
<feature type="chain" id="PRO_5045033194" evidence="10">
    <location>
        <begin position="25"/>
        <end position="592"/>
    </location>
</feature>
<evidence type="ECO:0000256" key="2">
    <source>
        <dbReference type="ARBA" id="ARBA00001947"/>
    </source>
</evidence>
<dbReference type="InterPro" id="IPR017850">
    <property type="entry name" value="Alkaline_phosphatase_core_sf"/>
</dbReference>
<dbReference type="GO" id="GO:0004035">
    <property type="term" value="F:alkaline phosphatase activity"/>
    <property type="evidence" value="ECO:0007669"/>
    <property type="project" value="UniProtKB-EC"/>
</dbReference>
<dbReference type="Pfam" id="PF13653">
    <property type="entry name" value="GDPD_2"/>
    <property type="match status" value="1"/>
</dbReference>
<proteinExistence type="inferred from homology"/>
<evidence type="ECO:0000256" key="10">
    <source>
        <dbReference type="SAM" id="SignalP"/>
    </source>
</evidence>
<evidence type="ECO:0000256" key="9">
    <source>
        <dbReference type="RuleBase" id="RU003946"/>
    </source>
</evidence>
<reference evidence="13" key="2">
    <citation type="journal article" date="2019" name="Int. J. Syst. Evol. Microbiol.">
        <title>The Global Catalogue of Microorganisms (GCM) 10K type strain sequencing project: providing services to taxonomists for standard genome sequencing and annotation.</title>
        <authorList>
            <consortium name="The Broad Institute Genomics Platform"/>
            <consortium name="The Broad Institute Genome Sequencing Center for Infectious Disease"/>
            <person name="Wu L."/>
            <person name="Ma J."/>
        </authorList>
    </citation>
    <scope>NUCLEOTIDE SEQUENCE [LARGE SCALE GENOMIC DNA]</scope>
    <source>
        <strain evidence="13">CECT 9128</strain>
    </source>
</reference>
<evidence type="ECO:0000256" key="4">
    <source>
        <dbReference type="ARBA" id="ARBA00022553"/>
    </source>
</evidence>
<keyword evidence="4" id="KW-0597">Phosphoprotein</keyword>
<evidence type="ECO:0000256" key="6">
    <source>
        <dbReference type="ARBA" id="ARBA00022801"/>
    </source>
</evidence>
<keyword evidence="5" id="KW-0479">Metal-binding</keyword>
<evidence type="ECO:0000256" key="7">
    <source>
        <dbReference type="ARBA" id="ARBA00022833"/>
    </source>
</evidence>
<dbReference type="EMBL" id="JBHSAS010000006">
    <property type="protein sequence ID" value="MFC4028054.1"/>
    <property type="molecule type" value="Genomic_DNA"/>
</dbReference>
<dbReference type="CDD" id="cd08577">
    <property type="entry name" value="PI-PLCc_GDPD_SF_unchar3"/>
    <property type="match status" value="1"/>
</dbReference>
<keyword evidence="7" id="KW-0862">Zinc</keyword>
<feature type="signal peptide" evidence="10">
    <location>
        <begin position="1"/>
        <end position="24"/>
    </location>
</feature>
<dbReference type="RefSeq" id="WP_290231367.1">
    <property type="nucleotide sequence ID" value="NZ_JAUFPZ010000002.1"/>
</dbReference>
<comment type="cofactor">
    <cofactor evidence="1">
        <name>Mg(2+)</name>
        <dbReference type="ChEBI" id="CHEBI:18420"/>
    </cofactor>
</comment>
<dbReference type="SMART" id="SM00098">
    <property type="entry name" value="alkPPc"/>
    <property type="match status" value="1"/>
</dbReference>
<reference evidence="11" key="1">
    <citation type="journal article" date="2014" name="Int. J. Syst. Evol. Microbiol.">
        <title>Complete genome of a new Firmicutes species belonging to the dominant human colonic microbiota ('Ruminococcus bicirculans') reveals two chromosomes and a selective capacity to utilize plant glucans.</title>
        <authorList>
            <consortium name="NISC Comparative Sequencing Program"/>
            <person name="Wegmann U."/>
            <person name="Louis P."/>
            <person name="Goesmann A."/>
            <person name="Henrissat B."/>
            <person name="Duncan S.H."/>
            <person name="Flint H.J."/>
        </authorList>
    </citation>
    <scope>NUCLEOTIDE SEQUENCE</scope>
    <source>
        <strain evidence="11">CECT 9128</strain>
    </source>
</reference>
<dbReference type="Gene3D" id="3.40.720.10">
    <property type="entry name" value="Alkaline Phosphatase, subunit A"/>
    <property type="match status" value="1"/>
</dbReference>
<accession>A0ABV8H7F4</accession>
<dbReference type="EMBL" id="JBHSAS010000011">
    <property type="protein sequence ID" value="MFC4028797.1"/>
    <property type="molecule type" value="Genomic_DNA"/>
</dbReference>
<organism evidence="11 13">
    <name type="scientific">Zunongwangia endophytica</name>
    <dbReference type="NCBI Taxonomy" id="1808945"/>
    <lineage>
        <taxon>Bacteria</taxon>
        <taxon>Pseudomonadati</taxon>
        <taxon>Bacteroidota</taxon>
        <taxon>Flavobacteriia</taxon>
        <taxon>Flavobacteriales</taxon>
        <taxon>Flavobacteriaceae</taxon>
        <taxon>Zunongwangia</taxon>
    </lineage>
</organism>
<dbReference type="InterPro" id="IPR017946">
    <property type="entry name" value="PLC-like_Pdiesterase_TIM-brl"/>
</dbReference>
<evidence type="ECO:0000256" key="5">
    <source>
        <dbReference type="ARBA" id="ARBA00022723"/>
    </source>
</evidence>
<evidence type="ECO:0000313" key="13">
    <source>
        <dbReference type="Proteomes" id="UP001595793"/>
    </source>
</evidence>
<gene>
    <name evidence="11" type="ORF">ACFOS1_11605</name>
    <name evidence="12" type="ORF">ACFOS1_15360</name>
</gene>
<reference evidence="11" key="3">
    <citation type="submission" date="2024-09" db="EMBL/GenBank/DDBJ databases">
        <authorList>
            <person name="Sun Q."/>
            <person name="Mori K."/>
        </authorList>
    </citation>
    <scope>NUCLEOTIDE SEQUENCE</scope>
    <source>
        <strain evidence="11">CECT 9128</strain>
    </source>
</reference>
<name>A0ABV8H7F4_9FLAO</name>
<comment type="cofactor">
    <cofactor evidence="2">
        <name>Zn(2+)</name>
        <dbReference type="ChEBI" id="CHEBI:29105"/>
    </cofactor>
</comment>